<dbReference type="PRINTS" id="PR01610">
    <property type="entry name" value="CD36ANTIGEN"/>
</dbReference>
<sequence>MQKIAIGITVTGAVVVLVAAIIGWVVVPNIIDDKIVEQVRLVNGSETWDKWSNIPYPVYLSFYVFNVTNPDEVEAGGKPVFEEKGPYAYKQKRIKVDLAQRDLENPLNTLQYREEKTYYFDEEVSGTNKESDVVNVINVAFISVVSGVRDRSEALGPFVANAVLGSEQLIKRNVIVGELLFKGFDVRLYTESFIGGLLPVEFSESRFGLYKGENQTASAEYNVFTGVDNSADFGKIKTWDGKSELKFWKEDTECDELKGTDGSLFGPFFDKERLIDVFSTDLCRSLTFGYDSETEHEGIPAYRFTVPEWVLEDPRTNPDNMCFCLTYKEEHCPRGGAMALTGCRDGAPIWMSTPYFLDGDAGYLADSGLPDPDREKHQTLLDIEPNTGVLLNAHKRIQVNVYINNTIPGVNAYRNLKEEFLFPLLWADESAAMDPENADDLKGQLMTPLKIVNIAKWTILGVGIAIVIGGVVFYAIRRKRSLATV</sequence>
<keyword evidence="8" id="KW-0675">Receptor</keyword>
<dbReference type="PANTHER" id="PTHR11923">
    <property type="entry name" value="SCAVENGER RECEPTOR CLASS B TYPE-1 SR-B1"/>
    <property type="match status" value="1"/>
</dbReference>
<evidence type="ECO:0000256" key="6">
    <source>
        <dbReference type="ARBA" id="ARBA00023136"/>
    </source>
</evidence>
<evidence type="ECO:0000313" key="12">
    <source>
        <dbReference type="Proteomes" id="UP001642540"/>
    </source>
</evidence>
<keyword evidence="12" id="KW-1185">Reference proteome</keyword>
<keyword evidence="7" id="KW-1015">Disulfide bond</keyword>
<dbReference type="InterPro" id="IPR002159">
    <property type="entry name" value="CD36_fam"/>
</dbReference>
<organism evidence="11 12">
    <name type="scientific">Orchesella dallaii</name>
    <dbReference type="NCBI Taxonomy" id="48710"/>
    <lineage>
        <taxon>Eukaryota</taxon>
        <taxon>Metazoa</taxon>
        <taxon>Ecdysozoa</taxon>
        <taxon>Arthropoda</taxon>
        <taxon>Hexapoda</taxon>
        <taxon>Collembola</taxon>
        <taxon>Entomobryomorpha</taxon>
        <taxon>Entomobryoidea</taxon>
        <taxon>Orchesellidae</taxon>
        <taxon>Orchesellinae</taxon>
        <taxon>Orchesella</taxon>
    </lineage>
</organism>
<accession>A0ABP1QS22</accession>
<evidence type="ECO:0000256" key="1">
    <source>
        <dbReference type="ARBA" id="ARBA00004651"/>
    </source>
</evidence>
<name>A0ABP1QS22_9HEXA</name>
<dbReference type="Proteomes" id="UP001642540">
    <property type="component" value="Unassembled WGS sequence"/>
</dbReference>
<feature type="transmembrane region" description="Helical" evidence="10">
    <location>
        <begin position="7"/>
        <end position="27"/>
    </location>
</feature>
<dbReference type="EMBL" id="CAXLJM020000046">
    <property type="protein sequence ID" value="CAL8110768.1"/>
    <property type="molecule type" value="Genomic_DNA"/>
</dbReference>
<gene>
    <name evidence="11" type="ORF">ODALV1_LOCUS14435</name>
</gene>
<proteinExistence type="inferred from homology"/>
<keyword evidence="4 10" id="KW-0812">Transmembrane</keyword>
<comment type="similarity">
    <text evidence="2">Belongs to the CD36 family.</text>
</comment>
<keyword evidence="9" id="KW-0325">Glycoprotein</keyword>
<comment type="caution">
    <text evidence="11">The sequence shown here is derived from an EMBL/GenBank/DDBJ whole genome shotgun (WGS) entry which is preliminary data.</text>
</comment>
<keyword evidence="3" id="KW-1003">Cell membrane</keyword>
<evidence type="ECO:0000256" key="2">
    <source>
        <dbReference type="ARBA" id="ARBA00010532"/>
    </source>
</evidence>
<comment type="subcellular location">
    <subcellularLocation>
        <location evidence="1">Cell membrane</location>
        <topology evidence="1">Multi-pass membrane protein</topology>
    </subcellularLocation>
</comment>
<dbReference type="InterPro" id="IPR005428">
    <property type="entry name" value="CD36/SCARB1/SNMP1"/>
</dbReference>
<dbReference type="PANTHER" id="PTHR11923:SF51">
    <property type="entry name" value="LYSOSOME MEMBRANE PROTEIN 2"/>
    <property type="match status" value="1"/>
</dbReference>
<reference evidence="11 12" key="1">
    <citation type="submission" date="2024-08" db="EMBL/GenBank/DDBJ databases">
        <authorList>
            <person name="Cucini C."/>
            <person name="Frati F."/>
        </authorList>
    </citation>
    <scope>NUCLEOTIDE SEQUENCE [LARGE SCALE GENOMIC DNA]</scope>
</reference>
<evidence type="ECO:0000256" key="7">
    <source>
        <dbReference type="ARBA" id="ARBA00023157"/>
    </source>
</evidence>
<keyword evidence="5 10" id="KW-1133">Transmembrane helix</keyword>
<keyword evidence="6 10" id="KW-0472">Membrane</keyword>
<protein>
    <recommendedName>
        <fullName evidence="13">Lysosome membrane protein 2</fullName>
    </recommendedName>
</protein>
<evidence type="ECO:0000313" key="11">
    <source>
        <dbReference type="EMBL" id="CAL8110768.1"/>
    </source>
</evidence>
<evidence type="ECO:0000256" key="5">
    <source>
        <dbReference type="ARBA" id="ARBA00022989"/>
    </source>
</evidence>
<evidence type="ECO:0000256" key="10">
    <source>
        <dbReference type="SAM" id="Phobius"/>
    </source>
</evidence>
<dbReference type="Pfam" id="PF01130">
    <property type="entry name" value="CD36"/>
    <property type="match status" value="1"/>
</dbReference>
<evidence type="ECO:0000256" key="9">
    <source>
        <dbReference type="ARBA" id="ARBA00023180"/>
    </source>
</evidence>
<evidence type="ECO:0008006" key="13">
    <source>
        <dbReference type="Google" id="ProtNLM"/>
    </source>
</evidence>
<evidence type="ECO:0000256" key="4">
    <source>
        <dbReference type="ARBA" id="ARBA00022692"/>
    </source>
</evidence>
<dbReference type="PRINTS" id="PR01609">
    <property type="entry name" value="CD36FAMILY"/>
</dbReference>
<feature type="transmembrane region" description="Helical" evidence="10">
    <location>
        <begin position="454"/>
        <end position="476"/>
    </location>
</feature>
<evidence type="ECO:0000256" key="3">
    <source>
        <dbReference type="ARBA" id="ARBA00022475"/>
    </source>
</evidence>
<evidence type="ECO:0000256" key="8">
    <source>
        <dbReference type="ARBA" id="ARBA00023170"/>
    </source>
</evidence>